<dbReference type="PRINTS" id="PR00419">
    <property type="entry name" value="ADXRDTASE"/>
</dbReference>
<comment type="caution">
    <text evidence="3">The sequence shown here is derived from an EMBL/GenBank/DDBJ whole genome shotgun (WGS) entry which is preliminary data.</text>
</comment>
<accession>A0ABQ5QB37</accession>
<feature type="domain" description="FAD/NAD(P)-binding" evidence="1">
    <location>
        <begin position="96"/>
        <end position="265"/>
    </location>
</feature>
<organism evidence="3 4">
    <name type="scientific">Geothrix limicola</name>
    <dbReference type="NCBI Taxonomy" id="2927978"/>
    <lineage>
        <taxon>Bacteria</taxon>
        <taxon>Pseudomonadati</taxon>
        <taxon>Acidobacteriota</taxon>
        <taxon>Holophagae</taxon>
        <taxon>Holophagales</taxon>
        <taxon>Holophagaceae</taxon>
        <taxon>Geothrix</taxon>
    </lineage>
</organism>
<evidence type="ECO:0000313" key="3">
    <source>
        <dbReference type="EMBL" id="GLH71661.1"/>
    </source>
</evidence>
<dbReference type="Pfam" id="PF21688">
    <property type="entry name" value="FAD-depend_C"/>
    <property type="match status" value="1"/>
</dbReference>
<dbReference type="RefSeq" id="WP_285569020.1">
    <property type="nucleotide sequence ID" value="NZ_BSDE01000001.1"/>
</dbReference>
<dbReference type="EMBL" id="BSDE01000001">
    <property type="protein sequence ID" value="GLH71661.1"/>
    <property type="molecule type" value="Genomic_DNA"/>
</dbReference>
<dbReference type="SUPFAM" id="SSF51905">
    <property type="entry name" value="FAD/NAD(P)-binding domain"/>
    <property type="match status" value="1"/>
</dbReference>
<dbReference type="Gene3D" id="3.30.70.2700">
    <property type="match status" value="1"/>
</dbReference>
<reference evidence="3 4" key="1">
    <citation type="journal article" date="2023" name="Antonie Van Leeuwenhoek">
        <title>Mesoterricola silvestris gen. nov., sp. nov., Mesoterricola sediminis sp. nov., Geothrix oryzae sp. nov., Geothrix edaphica sp. nov., Geothrix rubra sp. nov., and Geothrix limicola sp. nov., six novel members of Acidobacteriota isolated from soils.</title>
        <authorList>
            <person name="Itoh H."/>
            <person name="Sugisawa Y."/>
            <person name="Mise K."/>
            <person name="Xu Z."/>
            <person name="Kuniyasu M."/>
            <person name="Ushijima N."/>
            <person name="Kawano K."/>
            <person name="Kobayashi E."/>
            <person name="Shiratori Y."/>
            <person name="Masuda Y."/>
            <person name="Senoo K."/>
        </authorList>
    </citation>
    <scope>NUCLEOTIDE SEQUENCE [LARGE SCALE GENOMIC DNA]</scope>
    <source>
        <strain evidence="3 4">Red804</strain>
    </source>
</reference>
<dbReference type="PANTHER" id="PTHR42842">
    <property type="entry name" value="FAD/NAD(P)-BINDING OXIDOREDUCTASE"/>
    <property type="match status" value="1"/>
</dbReference>
<protein>
    <recommendedName>
        <fullName evidence="5">FAD dependent oxidoreductase</fullName>
    </recommendedName>
</protein>
<gene>
    <name evidence="3" type="ORF">GETHLI_01630</name>
</gene>
<dbReference type="InterPro" id="IPR049516">
    <property type="entry name" value="FAD-depend_C"/>
</dbReference>
<dbReference type="InterPro" id="IPR036188">
    <property type="entry name" value="FAD/NAD-bd_sf"/>
</dbReference>
<dbReference type="Pfam" id="PF07992">
    <property type="entry name" value="Pyr_redox_2"/>
    <property type="match status" value="1"/>
</dbReference>
<dbReference type="Gene3D" id="3.50.50.60">
    <property type="entry name" value="FAD/NAD(P)-binding domain"/>
    <property type="match status" value="2"/>
</dbReference>
<feature type="domain" description="FAD-dependent protein C-terminal" evidence="2">
    <location>
        <begin position="281"/>
        <end position="475"/>
    </location>
</feature>
<dbReference type="InterPro" id="IPR028348">
    <property type="entry name" value="FAD-binding_protein"/>
</dbReference>
<name>A0ABQ5QB37_9BACT</name>
<keyword evidence="4" id="KW-1185">Reference proteome</keyword>
<evidence type="ECO:0000259" key="2">
    <source>
        <dbReference type="Pfam" id="PF21688"/>
    </source>
</evidence>
<evidence type="ECO:0000259" key="1">
    <source>
        <dbReference type="Pfam" id="PF07992"/>
    </source>
</evidence>
<dbReference type="Proteomes" id="UP001165069">
    <property type="component" value="Unassembled WGS sequence"/>
</dbReference>
<sequence length="547" mass="58978">MRYLLSNLPLNLGEEALDLAKPLAHALGGAPKDYRDVRLERRSLDARHKGAIRFLTTLSFDTDRNLVIGPLPGGLKVDPAPAPTPYAVAPPPRRPRVVVVGSGPAGTFCALRLLDYGIEPIVLERGPAMGERVKAISTLWKDAVLDPEANAQFGEGGAGTFSDGKLTTRIGHPATRYVLEAFVRFGANPRILYLAKPHVGTDVIRRCAVLIRKEAESRGAQYRFRARLTDVRFDAEGRVRAAVLDTGEELPCEALVLAPGHSARDTFEMLHRHGVAMRQKPFAMGVRVEHPQDLIDRSQYGPSAGHPALPAADYKLVCNFGLNRAAYSFCMCPGGEVIQCSSEEGGVVVNGMSNEKRDSGFANSGLVAKVNTADFGSDHLLAGMYFQRKWEQAAFRAAGETYGAPAMAVQDFLKGRATGRLPRTSFRPFAVASDLSTCLPDFVQEQLAGALPTFDKKIHGFASREAILLAIESRTSSPIQLLRGEDGQSVSHRGLYPCGEGAGFAGGITSAAVDGIRVAEWIAQTAGAPVFQPFEKQVRAGDLANEY</sequence>
<proteinExistence type="predicted"/>
<evidence type="ECO:0000313" key="4">
    <source>
        <dbReference type="Proteomes" id="UP001165069"/>
    </source>
</evidence>
<dbReference type="PANTHER" id="PTHR42842:SF3">
    <property type="entry name" value="FAD_NAD(P)-BINDING OXIDOREDUCTASE FAMILY PROTEIN"/>
    <property type="match status" value="1"/>
</dbReference>
<dbReference type="PIRSF" id="PIRSF038984">
    <property type="entry name" value="FAD_binding_protein"/>
    <property type="match status" value="1"/>
</dbReference>
<dbReference type="InterPro" id="IPR023753">
    <property type="entry name" value="FAD/NAD-binding_dom"/>
</dbReference>
<evidence type="ECO:0008006" key="5">
    <source>
        <dbReference type="Google" id="ProtNLM"/>
    </source>
</evidence>